<dbReference type="InterPro" id="IPR043145">
    <property type="entry name" value="Znf_ZZ_sf"/>
</dbReference>
<dbReference type="RefSeq" id="XP_002502829.1">
    <property type="nucleotide sequence ID" value="XM_002502783.1"/>
</dbReference>
<keyword evidence="1" id="KW-0479">Metal-binding</keyword>
<keyword evidence="7" id="KW-1185">Reference proteome</keyword>
<name>C1E844_MICCC</name>
<dbReference type="Proteomes" id="UP000002009">
    <property type="component" value="Chromosome 6"/>
</dbReference>
<keyword evidence="2" id="KW-0863">Zinc-finger</keyword>
<evidence type="ECO:0000256" key="2">
    <source>
        <dbReference type="ARBA" id="ARBA00022771"/>
    </source>
</evidence>
<evidence type="ECO:0000259" key="5">
    <source>
        <dbReference type="SMART" id="SM00291"/>
    </source>
</evidence>
<feature type="domain" description="ZZ-type" evidence="5">
    <location>
        <begin position="130"/>
        <end position="174"/>
    </location>
</feature>
<proteinExistence type="predicted"/>
<keyword evidence="3" id="KW-0862">Zinc</keyword>
<dbReference type="SUPFAM" id="SSF57850">
    <property type="entry name" value="RING/U-box"/>
    <property type="match status" value="1"/>
</dbReference>
<protein>
    <recommendedName>
        <fullName evidence="5">ZZ-type domain-containing protein</fullName>
    </recommendedName>
</protein>
<feature type="region of interest" description="Disordered" evidence="4">
    <location>
        <begin position="186"/>
        <end position="275"/>
    </location>
</feature>
<dbReference type="AlphaFoldDB" id="C1E844"/>
<dbReference type="CDD" id="cd02249">
    <property type="entry name" value="ZZ"/>
    <property type="match status" value="1"/>
</dbReference>
<dbReference type="InParanoid" id="C1E844"/>
<dbReference type="GO" id="GO:0008270">
    <property type="term" value="F:zinc ion binding"/>
    <property type="evidence" value="ECO:0007669"/>
    <property type="project" value="UniProtKB-KW"/>
</dbReference>
<sequence>MSTCRWLWRPVGGSRRRGKADRGKETKSGGCTVALLRSVGTRDDFWAPPLFRGAGMECLRPALKKRKRYSPDDPEGVVGGFTTPVTPAGAPSDAGDSVPGITPKSVTFKRGSKCQRIVGSADPKIDRTPIEIPCHCDGCGKYILTARHNCDACEDYDLCAPCYASLVDGTLEHEHDASCFEVKDWTEEEEEAALEEASRSTAAHATPASDGTGGARPDDRGDGDGVETPGGGGRDGVGAVLFQTPTSQAPAIGDGGAQLAKGGEGVADANASSSR</sequence>
<dbReference type="EMBL" id="CP001327">
    <property type="protein sequence ID" value="ACO64087.1"/>
    <property type="molecule type" value="Genomic_DNA"/>
</dbReference>
<dbReference type="Gene3D" id="3.30.60.90">
    <property type="match status" value="1"/>
</dbReference>
<reference evidence="6 7" key="1">
    <citation type="journal article" date="2009" name="Science">
        <title>Green evolution and dynamic adaptations revealed by genomes of the marine picoeukaryotes Micromonas.</title>
        <authorList>
            <person name="Worden A.Z."/>
            <person name="Lee J.H."/>
            <person name="Mock T."/>
            <person name="Rouze P."/>
            <person name="Simmons M.P."/>
            <person name="Aerts A.L."/>
            <person name="Allen A.E."/>
            <person name="Cuvelier M.L."/>
            <person name="Derelle E."/>
            <person name="Everett M.V."/>
            <person name="Foulon E."/>
            <person name="Grimwood J."/>
            <person name="Gundlach H."/>
            <person name="Henrissat B."/>
            <person name="Napoli C."/>
            <person name="McDonald S.M."/>
            <person name="Parker M.S."/>
            <person name="Rombauts S."/>
            <person name="Salamov A."/>
            <person name="Von Dassow P."/>
            <person name="Badger J.H."/>
            <person name="Coutinho P.M."/>
            <person name="Demir E."/>
            <person name="Dubchak I."/>
            <person name="Gentemann C."/>
            <person name="Eikrem W."/>
            <person name="Gready J.E."/>
            <person name="John U."/>
            <person name="Lanier W."/>
            <person name="Lindquist E.A."/>
            <person name="Lucas S."/>
            <person name="Mayer K.F."/>
            <person name="Moreau H."/>
            <person name="Not F."/>
            <person name="Otillar R."/>
            <person name="Panaud O."/>
            <person name="Pangilinan J."/>
            <person name="Paulsen I."/>
            <person name="Piegu B."/>
            <person name="Poliakov A."/>
            <person name="Robbens S."/>
            <person name="Schmutz J."/>
            <person name="Toulza E."/>
            <person name="Wyss T."/>
            <person name="Zelensky A."/>
            <person name="Zhou K."/>
            <person name="Armbrust E.V."/>
            <person name="Bhattacharya D."/>
            <person name="Goodenough U.W."/>
            <person name="Van de Peer Y."/>
            <person name="Grigoriev I.V."/>
        </authorList>
    </citation>
    <scope>NUCLEOTIDE SEQUENCE [LARGE SCALE GENOMIC DNA]</scope>
    <source>
        <strain evidence="7">RCC299 / NOUM17</strain>
    </source>
</reference>
<gene>
    <name evidence="6" type="ORF">MICPUN_59243</name>
</gene>
<evidence type="ECO:0000313" key="6">
    <source>
        <dbReference type="EMBL" id="ACO64087.1"/>
    </source>
</evidence>
<organism evidence="6 7">
    <name type="scientific">Micromonas commoda (strain RCC299 / NOUM17 / CCMP2709)</name>
    <name type="common">Picoplanktonic green alga</name>
    <dbReference type="NCBI Taxonomy" id="296587"/>
    <lineage>
        <taxon>Eukaryota</taxon>
        <taxon>Viridiplantae</taxon>
        <taxon>Chlorophyta</taxon>
        <taxon>Mamiellophyceae</taxon>
        <taxon>Mamiellales</taxon>
        <taxon>Mamiellaceae</taxon>
        <taxon>Micromonas</taxon>
    </lineage>
</organism>
<dbReference type="KEGG" id="mis:MICPUN_59243"/>
<dbReference type="SMART" id="SM00291">
    <property type="entry name" value="ZnF_ZZ"/>
    <property type="match status" value="1"/>
</dbReference>
<dbReference type="Pfam" id="PF00569">
    <property type="entry name" value="ZZ"/>
    <property type="match status" value="1"/>
</dbReference>
<dbReference type="InterPro" id="IPR000433">
    <property type="entry name" value="Znf_ZZ"/>
</dbReference>
<dbReference type="OrthoDB" id="10252032at2759"/>
<evidence type="ECO:0000256" key="1">
    <source>
        <dbReference type="ARBA" id="ARBA00022723"/>
    </source>
</evidence>
<evidence type="ECO:0000313" key="7">
    <source>
        <dbReference type="Proteomes" id="UP000002009"/>
    </source>
</evidence>
<evidence type="ECO:0000256" key="4">
    <source>
        <dbReference type="SAM" id="MobiDB-lite"/>
    </source>
</evidence>
<evidence type="ECO:0000256" key="3">
    <source>
        <dbReference type="ARBA" id="ARBA00022833"/>
    </source>
</evidence>
<dbReference type="GeneID" id="8244478"/>
<accession>C1E844</accession>